<evidence type="ECO:0000313" key="5">
    <source>
        <dbReference type="Proteomes" id="UP001214441"/>
    </source>
</evidence>
<keyword evidence="5" id="KW-1185">Reference proteome</keyword>
<dbReference type="Pfam" id="PF13229">
    <property type="entry name" value="Beta_helix"/>
    <property type="match status" value="1"/>
</dbReference>
<evidence type="ECO:0000259" key="3">
    <source>
        <dbReference type="Pfam" id="PF13229"/>
    </source>
</evidence>
<feature type="signal peptide" evidence="2">
    <location>
        <begin position="1"/>
        <end position="43"/>
    </location>
</feature>
<dbReference type="InterPro" id="IPR012334">
    <property type="entry name" value="Pectin_lyas_fold"/>
</dbReference>
<comment type="caution">
    <text evidence="4">The sequence shown here is derived from an EMBL/GenBank/DDBJ whole genome shotgun (WGS) entry which is preliminary data.</text>
</comment>
<dbReference type="RefSeq" id="WP_274040046.1">
    <property type="nucleotide sequence ID" value="NZ_JANCPR020000010.1"/>
</dbReference>
<feature type="region of interest" description="Disordered" evidence="1">
    <location>
        <begin position="45"/>
        <end position="69"/>
    </location>
</feature>
<name>A0ABT6ZUG6_9ACTN</name>
<feature type="region of interest" description="Disordered" evidence="1">
    <location>
        <begin position="479"/>
        <end position="568"/>
    </location>
</feature>
<dbReference type="InterPro" id="IPR039448">
    <property type="entry name" value="Beta_helix"/>
</dbReference>
<dbReference type="EMBL" id="JANCPR020000010">
    <property type="protein sequence ID" value="MDJ1132693.1"/>
    <property type="molecule type" value="Genomic_DNA"/>
</dbReference>
<keyword evidence="2" id="KW-0732">Signal</keyword>
<sequence>MTRRMTRRTIGGQTIGRTIGRTKRGAATTAVLAAALVLTPAVAAASPGHGQERGHGHGHGHGHDRDRTRGTTYYVDCERGSDSAPGTGANRPWRTVKKASSVTYRPGDSVRFKRGTRCEGTFAPKGSGTERAPVLAGAYGSGAKPEIAGGGARAAVLLHNVEGWELRGLAVSNKGPATTTDRRAGILVRLTDFGTGHHYVVDDVDVRDVNGADFKDPDPSGGVLFVVGGEAEPTAFDGITVKNSTVSHVDRTGIGTNSSWGKRAEHPKGPGRSFEPFTDVVVRGNEVRDVGGDGIVTHNSVGALVEHNLVDGFNRRSQGYNAGVWSWNSDDVVTQFNEVTGSHGTRDSQAFDIDGGNNRNVFQYNYSHDNEGGFLLLCNGEGMTSDSNTIRYNMSVDDQNRTAPYGVISVVCGPTTNTLVHNNTLSTTVEGTPMVNGNGPGGVTFRNNVFAGAPGGSPIAKTPSAFDHNLYTRIPQAPAGDTAAVHGDPLFAGGPAPRSPGDLRLRAGSPALGAGTPVPDDGGRDYFGDPVPDPPAIGAHQGTPRRGTPHKGAPDQGTPRNDSAPHGG</sequence>
<dbReference type="Proteomes" id="UP001214441">
    <property type="component" value="Unassembled WGS sequence"/>
</dbReference>
<feature type="region of interest" description="Disordered" evidence="1">
    <location>
        <begin position="250"/>
        <end position="276"/>
    </location>
</feature>
<evidence type="ECO:0000256" key="1">
    <source>
        <dbReference type="SAM" id="MobiDB-lite"/>
    </source>
</evidence>
<accession>A0ABT6ZUG6</accession>
<organism evidence="4 5">
    <name type="scientific">Streptomyces iconiensis</name>
    <dbReference type="NCBI Taxonomy" id="1384038"/>
    <lineage>
        <taxon>Bacteria</taxon>
        <taxon>Bacillati</taxon>
        <taxon>Actinomycetota</taxon>
        <taxon>Actinomycetes</taxon>
        <taxon>Kitasatosporales</taxon>
        <taxon>Streptomycetaceae</taxon>
        <taxon>Streptomyces</taxon>
    </lineage>
</organism>
<dbReference type="SUPFAM" id="SSF51126">
    <property type="entry name" value="Pectin lyase-like"/>
    <property type="match status" value="1"/>
</dbReference>
<dbReference type="InterPro" id="IPR011050">
    <property type="entry name" value="Pectin_lyase_fold/virulence"/>
</dbReference>
<reference evidence="4 5" key="1">
    <citation type="submission" date="2023-05" db="EMBL/GenBank/DDBJ databases">
        <title>Streptantibioticus silvisoli sp. nov., acidotolerant actinomycetes 1 from pine litter.</title>
        <authorList>
            <person name="Swiecimska M."/>
            <person name="Golinska P."/>
            <person name="Sangal V."/>
            <person name="Wachnowicz B."/>
            <person name="Goodfellow M."/>
        </authorList>
    </citation>
    <scope>NUCLEOTIDE SEQUENCE [LARGE SCALE GENOMIC DNA]</scope>
    <source>
        <strain evidence="4 5">DSM 42109</strain>
    </source>
</reference>
<protein>
    <submittedName>
        <fullName evidence="4">Right-handed parallel beta-helix repeat-containing protein</fullName>
    </submittedName>
</protein>
<proteinExistence type="predicted"/>
<dbReference type="InterPro" id="IPR006626">
    <property type="entry name" value="PbH1"/>
</dbReference>
<dbReference type="SMART" id="SM00710">
    <property type="entry name" value="PbH1"/>
    <property type="match status" value="5"/>
</dbReference>
<feature type="domain" description="Right handed beta helix" evidence="3">
    <location>
        <begin position="238"/>
        <end position="424"/>
    </location>
</feature>
<feature type="compositionally biased region" description="Basic and acidic residues" evidence="1">
    <location>
        <begin position="50"/>
        <end position="69"/>
    </location>
</feature>
<evidence type="ECO:0000313" key="4">
    <source>
        <dbReference type="EMBL" id="MDJ1132693.1"/>
    </source>
</evidence>
<dbReference type="Gene3D" id="2.160.20.10">
    <property type="entry name" value="Single-stranded right-handed beta-helix, Pectin lyase-like"/>
    <property type="match status" value="1"/>
</dbReference>
<gene>
    <name evidence="4" type="ORF">NMN56_012160</name>
</gene>
<evidence type="ECO:0000256" key="2">
    <source>
        <dbReference type="SAM" id="SignalP"/>
    </source>
</evidence>
<feature type="chain" id="PRO_5045408223" evidence="2">
    <location>
        <begin position="44"/>
        <end position="568"/>
    </location>
</feature>